<sequence length="410" mass="45886">MQGAGTKRADTSDRSYPVLLDITRLTSRVGRGALTGVDRVEMAYLDWCLSTHGQLHGLARIASGYALLDRNGLARFTDRLKGAEPWGRRDARALVGVKTPKPRGAAESDLRRLAISLSNKARLPDLPDALYLNTGHSNLRRITLEGVRAQGLRTAILVHDTIPLDFPQFQRDGSADAFAQKLRLSVQHADLIISNSKQTKQRVKAHAKTWGDCPPVTVAHLGLDARERVEVKAKNRPYFTAIGTIEPRKNHTLLLDIWEDMTPDERPDLHFVGKRGWKNEALFAWLDQLKSQPWLHLHEDMDDPALTRHLSGAHALLFPSFAEGFGLPSLEAAQLGIPVICGDLAIHRELLGDYPVYADLEDRYFWKKTILEQAAQRQKDLVHAHMAKRPHIPTWSEHFAAVNAAVMKLV</sequence>
<dbReference type="AlphaFoldDB" id="A0A2T6BPE1"/>
<organism evidence="2 3">
    <name type="scientific">Litoreibacter ponti</name>
    <dbReference type="NCBI Taxonomy" id="1510457"/>
    <lineage>
        <taxon>Bacteria</taxon>
        <taxon>Pseudomonadati</taxon>
        <taxon>Pseudomonadota</taxon>
        <taxon>Alphaproteobacteria</taxon>
        <taxon>Rhodobacterales</taxon>
        <taxon>Roseobacteraceae</taxon>
        <taxon>Litoreibacter</taxon>
    </lineage>
</organism>
<name>A0A2T6BPE1_9RHOB</name>
<evidence type="ECO:0000313" key="2">
    <source>
        <dbReference type="EMBL" id="PTX57904.1"/>
    </source>
</evidence>
<protein>
    <submittedName>
        <fullName evidence="2">Glycosyl transferase family 1</fullName>
    </submittedName>
</protein>
<keyword evidence="3" id="KW-1185">Reference proteome</keyword>
<feature type="domain" description="Glycosyl transferase family 1" evidence="1">
    <location>
        <begin position="229"/>
        <end position="354"/>
    </location>
</feature>
<dbReference type="Gene3D" id="3.40.50.2000">
    <property type="entry name" value="Glycogen Phosphorylase B"/>
    <property type="match status" value="1"/>
</dbReference>
<evidence type="ECO:0000259" key="1">
    <source>
        <dbReference type="Pfam" id="PF00534"/>
    </source>
</evidence>
<proteinExistence type="predicted"/>
<dbReference type="EMBL" id="QBKS01000001">
    <property type="protein sequence ID" value="PTX57904.1"/>
    <property type="molecule type" value="Genomic_DNA"/>
</dbReference>
<reference evidence="2 3" key="1">
    <citation type="submission" date="2018-04" db="EMBL/GenBank/DDBJ databases">
        <title>Genomic Encyclopedia of Archaeal and Bacterial Type Strains, Phase II (KMG-II): from individual species to whole genera.</title>
        <authorList>
            <person name="Goeker M."/>
        </authorList>
    </citation>
    <scope>NUCLEOTIDE SEQUENCE [LARGE SCALE GENOMIC DNA]</scope>
    <source>
        <strain evidence="2 3">DSM 100977</strain>
    </source>
</reference>
<dbReference type="SUPFAM" id="SSF53756">
    <property type="entry name" value="UDP-Glycosyltransferase/glycogen phosphorylase"/>
    <property type="match status" value="1"/>
</dbReference>
<evidence type="ECO:0000313" key="3">
    <source>
        <dbReference type="Proteomes" id="UP000243978"/>
    </source>
</evidence>
<dbReference type="PANTHER" id="PTHR46401">
    <property type="entry name" value="GLYCOSYLTRANSFERASE WBBK-RELATED"/>
    <property type="match status" value="1"/>
</dbReference>
<gene>
    <name evidence="2" type="ORF">C8N43_2578</name>
</gene>
<dbReference type="Pfam" id="PF00534">
    <property type="entry name" value="Glycos_transf_1"/>
    <property type="match status" value="1"/>
</dbReference>
<keyword evidence="2" id="KW-0808">Transferase</keyword>
<dbReference type="PANTHER" id="PTHR46401:SF9">
    <property type="entry name" value="MANNOSYLTRANSFERASE A"/>
    <property type="match status" value="1"/>
</dbReference>
<dbReference type="InterPro" id="IPR001296">
    <property type="entry name" value="Glyco_trans_1"/>
</dbReference>
<dbReference type="Proteomes" id="UP000243978">
    <property type="component" value="Unassembled WGS sequence"/>
</dbReference>
<accession>A0A2T6BPE1</accession>
<dbReference type="CDD" id="cd03809">
    <property type="entry name" value="GT4_MtfB-like"/>
    <property type="match status" value="1"/>
</dbReference>
<comment type="caution">
    <text evidence="2">The sequence shown here is derived from an EMBL/GenBank/DDBJ whole genome shotgun (WGS) entry which is preliminary data.</text>
</comment>
<dbReference type="GO" id="GO:0016757">
    <property type="term" value="F:glycosyltransferase activity"/>
    <property type="evidence" value="ECO:0007669"/>
    <property type="project" value="InterPro"/>
</dbReference>